<dbReference type="RefSeq" id="WP_211876193.1">
    <property type="nucleotide sequence ID" value="NZ_JAAEDH010000031.1"/>
</dbReference>
<evidence type="ECO:0000313" key="3">
    <source>
        <dbReference type="Proteomes" id="UP001196068"/>
    </source>
</evidence>
<feature type="transmembrane region" description="Helical" evidence="1">
    <location>
        <begin position="399"/>
        <end position="418"/>
    </location>
</feature>
<accession>A0AAF1KPC8</accession>
<dbReference type="EMBL" id="JAAEDH010000031">
    <property type="protein sequence ID" value="MBR0657329.1"/>
    <property type="molecule type" value="Genomic_DNA"/>
</dbReference>
<evidence type="ECO:0000256" key="1">
    <source>
        <dbReference type="SAM" id="Phobius"/>
    </source>
</evidence>
<protein>
    <submittedName>
        <fullName evidence="2">DUF3422 domain-containing protein</fullName>
    </submittedName>
</protein>
<dbReference type="Proteomes" id="UP001196068">
    <property type="component" value="Unassembled WGS sequence"/>
</dbReference>
<evidence type="ECO:0000313" key="2">
    <source>
        <dbReference type="EMBL" id="MBR0657329.1"/>
    </source>
</evidence>
<dbReference type="InterPro" id="IPR021830">
    <property type="entry name" value="DUF3422"/>
</dbReference>
<dbReference type="Pfam" id="PF11902">
    <property type="entry name" value="DUF3422"/>
    <property type="match status" value="1"/>
</dbReference>
<reference evidence="2" key="1">
    <citation type="submission" date="2020-01" db="EMBL/GenBank/DDBJ databases">
        <authorList>
            <person name="Rat A."/>
        </authorList>
    </citation>
    <scope>NUCLEOTIDE SEQUENCE</scope>
    <source>
        <strain evidence="2">LMG 28251</strain>
    </source>
</reference>
<comment type="caution">
    <text evidence="2">The sequence shown here is derived from an EMBL/GenBank/DDBJ whole genome shotgun (WGS) entry which is preliminary data.</text>
</comment>
<organism evidence="2 3">
    <name type="scientific">Plastoroseomonas arctica</name>
    <dbReference type="NCBI Taxonomy" id="1509237"/>
    <lineage>
        <taxon>Bacteria</taxon>
        <taxon>Pseudomonadati</taxon>
        <taxon>Pseudomonadota</taxon>
        <taxon>Alphaproteobacteria</taxon>
        <taxon>Acetobacterales</taxon>
        <taxon>Acetobacteraceae</taxon>
        <taxon>Plastoroseomonas</taxon>
    </lineage>
</organism>
<gene>
    <name evidence="2" type="ORF">GXW79_19800</name>
</gene>
<name>A0AAF1KPC8_9PROT</name>
<keyword evidence="1" id="KW-0472">Membrane</keyword>
<keyword evidence="1" id="KW-0812">Transmembrane</keyword>
<reference evidence="2" key="2">
    <citation type="journal article" date="2021" name="Syst. Appl. Microbiol.">
        <title>Roseomonas hellenica sp. nov., isolated from roots of wild-growing Alkanna tinctoria.</title>
        <authorList>
            <person name="Rat A."/>
            <person name="Naranjo H.D."/>
            <person name="Lebbe L."/>
            <person name="Cnockaert M."/>
            <person name="Krigas N."/>
            <person name="Grigoriadou K."/>
            <person name="Maloupa E."/>
            <person name="Willems A."/>
        </authorList>
    </citation>
    <scope>NUCLEOTIDE SEQUENCE</scope>
    <source>
        <strain evidence="2">LMG 28251</strain>
    </source>
</reference>
<keyword evidence="1" id="KW-1133">Transmembrane helix</keyword>
<dbReference type="AlphaFoldDB" id="A0AAF1KPC8"/>
<proteinExistence type="predicted"/>
<keyword evidence="3" id="KW-1185">Reference proteome</keyword>
<sequence>MPPFPLHPQRDRLVGELHARPLAPLATPATLSRLAMLVAPGADRAADIAHLAALCRLYGVNEPAAEAIHFTADFGAFQLRYERHTEFTGWTFLKPLPTPPAGQDPFDDTAIDALPRDWLAALPGQAIAAFHIALIPEPADEEPRFAGLPAEGLVASTLAGGAGLVGTDFRIHPDGFARFLVLDGGLGAARAGRIAQTLWEIETYRMMALLALPIARGAAPQLSEASERLSALASRARGSGGLEHDRAALAELSDLATGIETMAATTAERFSAAEAYRTLVAQRLDALAEVPIPGLPTLREFLGRRLDPAIATVAATGTRIARLSVRCARAVDLLRARVAVAQEAQTQTLLAAMAETGRAQLRLQETVEGLSVAGISYYLVSLASYTLKPLQSTQPHLPVEGALSLMVPLVAAAVWLWMRRRQRRSAV</sequence>